<name>A0A382GN12_9ZZZZ</name>
<organism evidence="3">
    <name type="scientific">marine metagenome</name>
    <dbReference type="NCBI Taxonomy" id="408172"/>
    <lineage>
        <taxon>unclassified sequences</taxon>
        <taxon>metagenomes</taxon>
        <taxon>ecological metagenomes</taxon>
    </lineage>
</organism>
<dbReference type="EMBL" id="UINC01056387">
    <property type="protein sequence ID" value="SVB76359.1"/>
    <property type="molecule type" value="Genomic_DNA"/>
</dbReference>
<feature type="non-terminal residue" evidence="3">
    <location>
        <position position="1"/>
    </location>
</feature>
<dbReference type="InterPro" id="IPR015915">
    <property type="entry name" value="Kelch-typ_b-propeller"/>
</dbReference>
<evidence type="ECO:0000256" key="1">
    <source>
        <dbReference type="ARBA" id="ARBA00022441"/>
    </source>
</evidence>
<accession>A0A382GN12</accession>
<dbReference type="PANTHER" id="PTHR24412:SF489">
    <property type="entry name" value="RING FINGER DOMAIN AND KELCH REPEAT-CONTAINING PROTEIN DDB_G0271372"/>
    <property type="match status" value="1"/>
</dbReference>
<dbReference type="Gene3D" id="2.120.10.80">
    <property type="entry name" value="Kelch-type beta propeller"/>
    <property type="match status" value="2"/>
</dbReference>
<dbReference type="SMART" id="SM00612">
    <property type="entry name" value="Kelch"/>
    <property type="match status" value="3"/>
</dbReference>
<dbReference type="Pfam" id="PF24681">
    <property type="entry name" value="Kelch_KLHDC2_KLHL20_DRC7"/>
    <property type="match status" value="1"/>
</dbReference>
<reference evidence="3" key="1">
    <citation type="submission" date="2018-05" db="EMBL/GenBank/DDBJ databases">
        <authorList>
            <person name="Lanie J.A."/>
            <person name="Ng W.-L."/>
            <person name="Kazmierczak K.M."/>
            <person name="Andrzejewski T.M."/>
            <person name="Davidsen T.M."/>
            <person name="Wayne K.J."/>
            <person name="Tettelin H."/>
            <person name="Glass J.I."/>
            <person name="Rusch D."/>
            <person name="Podicherti R."/>
            <person name="Tsui H.-C.T."/>
            <person name="Winkler M.E."/>
        </authorList>
    </citation>
    <scope>NUCLEOTIDE SEQUENCE</scope>
</reference>
<keyword evidence="2" id="KW-0677">Repeat</keyword>
<dbReference type="InterPro" id="IPR011043">
    <property type="entry name" value="Gal_Oxase/kelch_b-propeller"/>
</dbReference>
<dbReference type="InterPro" id="IPR001611">
    <property type="entry name" value="Leu-rich_rpt"/>
</dbReference>
<evidence type="ECO:0000256" key="2">
    <source>
        <dbReference type="ARBA" id="ARBA00022737"/>
    </source>
</evidence>
<feature type="non-terminal residue" evidence="3">
    <location>
        <position position="490"/>
    </location>
</feature>
<proteinExistence type="predicted"/>
<dbReference type="PANTHER" id="PTHR24412">
    <property type="entry name" value="KELCH PROTEIN"/>
    <property type="match status" value="1"/>
</dbReference>
<dbReference type="InterPro" id="IPR032675">
    <property type="entry name" value="LRR_dom_sf"/>
</dbReference>
<dbReference type="SUPFAM" id="SSF117281">
    <property type="entry name" value="Kelch motif"/>
    <property type="match status" value="1"/>
</dbReference>
<dbReference type="AlphaFoldDB" id="A0A382GN12"/>
<protein>
    <submittedName>
        <fullName evidence="3">Uncharacterized protein</fullName>
    </submittedName>
</protein>
<dbReference type="Gene3D" id="3.80.10.10">
    <property type="entry name" value="Ribonuclease Inhibitor"/>
    <property type="match status" value="1"/>
</dbReference>
<dbReference type="Pfam" id="PF00560">
    <property type="entry name" value="LRR_1"/>
    <property type="match status" value="2"/>
</dbReference>
<dbReference type="InterPro" id="IPR006652">
    <property type="entry name" value="Kelch_1"/>
</dbReference>
<dbReference type="SUPFAM" id="SSF52058">
    <property type="entry name" value="L domain-like"/>
    <property type="match status" value="1"/>
</dbReference>
<evidence type="ECO:0000313" key="3">
    <source>
        <dbReference type="EMBL" id="SVB76359.1"/>
    </source>
</evidence>
<dbReference type="SUPFAM" id="SSF50965">
    <property type="entry name" value="Galactose oxidase, central domain"/>
    <property type="match status" value="1"/>
</dbReference>
<gene>
    <name evidence="3" type="ORF">METZ01_LOCUS229213</name>
</gene>
<keyword evidence="1" id="KW-0880">Kelch repeat</keyword>
<sequence length="490" mass="54139">WGQGERSKIEIFFQEDDDTGCDYEIACNYGEDSECLYSFSAAVYFPDWGYIESVDETWMVTDIGWGEEDDAYAGILEVANGTDIGDSFNNVVHFITLTFDNSMLNVMYGGSSMFGYTDEIGGFSLPMDGNNILQTNQCEEDTDYDLEFEDIADMIYERYGAAYTTDGEFVYAICGADTANFHTHGERYNPDTDTWEIFAEDLIPRRYTNAEYLNGNIYLFNGNNSTNVVEIINVSTGEVSHSETNPYPVVYGGSAVWNGKIYLFGGAHSDGYSNRLYEFDPANESWTQLADMPESKQTSGRVVDGILYTIGGYNGDVSSKIHAYVIAQDSWNTDLADMPVGISAHSSVTNGEEIVAIGDYSNIEFSGLYDPAEDSFMVLDNNMEGRRHSASVYLNGSIYAFGGSQPQGYNGNTEYVVLRSAERADISGGSNCSDGEVELWGECYSIENTTSLNLANSELTGEIPPEIGNLTHLTELHLSYNQLTGEIPPE</sequence>